<name>A0A1F4V2J5_UNCKA</name>
<sequence length="154" mass="16117">MNPANKKGFTLIELLVVIVIIATLAVVVFVALDPVRRFAEARNSRRWTDVNSVLTAVHEYVVDNKGALPTSLTADGKTYQIGTCAVGGNTLCTAAEAACANVATDLTAYLKSTPIDPQNGTLATTGYSVAVATNNMVTVAACGAEQLETVEVSR</sequence>
<evidence type="ECO:0000256" key="2">
    <source>
        <dbReference type="ARBA" id="ARBA00022481"/>
    </source>
</evidence>
<accession>A0A1F4V2J5</accession>
<keyword evidence="5 6" id="KW-0472">Membrane</keyword>
<reference evidence="7 8" key="1">
    <citation type="journal article" date="2016" name="Nat. Commun.">
        <title>Thousands of microbial genomes shed light on interconnected biogeochemical processes in an aquifer system.</title>
        <authorList>
            <person name="Anantharaman K."/>
            <person name="Brown C.T."/>
            <person name="Hug L.A."/>
            <person name="Sharon I."/>
            <person name="Castelle C.J."/>
            <person name="Probst A.J."/>
            <person name="Thomas B.C."/>
            <person name="Singh A."/>
            <person name="Wilkins M.J."/>
            <person name="Karaoz U."/>
            <person name="Brodie E.L."/>
            <person name="Williams K.H."/>
            <person name="Hubbard S.S."/>
            <person name="Banfield J.F."/>
        </authorList>
    </citation>
    <scope>NUCLEOTIDE SEQUENCE [LARGE SCALE GENOMIC DNA]</scope>
</reference>
<comment type="subcellular location">
    <subcellularLocation>
        <location evidence="1">Membrane</location>
        <topology evidence="1">Single-pass membrane protein</topology>
    </subcellularLocation>
</comment>
<dbReference type="Proteomes" id="UP000178771">
    <property type="component" value="Unassembled WGS sequence"/>
</dbReference>
<keyword evidence="2" id="KW-0488">Methylation</keyword>
<dbReference type="NCBIfam" id="TIGR02532">
    <property type="entry name" value="IV_pilin_GFxxxE"/>
    <property type="match status" value="1"/>
</dbReference>
<gene>
    <name evidence="7" type="ORF">A2982_04235</name>
</gene>
<dbReference type="AlphaFoldDB" id="A0A1F4V2J5"/>
<evidence type="ECO:0008006" key="9">
    <source>
        <dbReference type="Google" id="ProtNLM"/>
    </source>
</evidence>
<dbReference type="PANTHER" id="PTHR30093:SF44">
    <property type="entry name" value="TYPE II SECRETION SYSTEM CORE PROTEIN G"/>
    <property type="match status" value="1"/>
</dbReference>
<evidence type="ECO:0000313" key="7">
    <source>
        <dbReference type="EMBL" id="OGC51290.1"/>
    </source>
</evidence>
<evidence type="ECO:0000256" key="3">
    <source>
        <dbReference type="ARBA" id="ARBA00022692"/>
    </source>
</evidence>
<dbReference type="GO" id="GO:0016020">
    <property type="term" value="C:membrane"/>
    <property type="evidence" value="ECO:0007669"/>
    <property type="project" value="UniProtKB-SubCell"/>
</dbReference>
<keyword evidence="4 6" id="KW-1133">Transmembrane helix</keyword>
<dbReference type="InterPro" id="IPR045584">
    <property type="entry name" value="Pilin-like"/>
</dbReference>
<evidence type="ECO:0000313" key="8">
    <source>
        <dbReference type="Proteomes" id="UP000178771"/>
    </source>
</evidence>
<dbReference type="PROSITE" id="PS00409">
    <property type="entry name" value="PROKAR_NTER_METHYL"/>
    <property type="match status" value="1"/>
</dbReference>
<dbReference type="STRING" id="1802624.A2982_04235"/>
<protein>
    <recommendedName>
        <fullName evidence="9">Type II secretion system protein GspG C-terminal domain-containing protein</fullName>
    </recommendedName>
</protein>
<organism evidence="7 8">
    <name type="scientific">candidate division WWE3 bacterium RIFCSPLOWO2_01_FULL_39_13</name>
    <dbReference type="NCBI Taxonomy" id="1802624"/>
    <lineage>
        <taxon>Bacteria</taxon>
        <taxon>Katanobacteria</taxon>
    </lineage>
</organism>
<proteinExistence type="predicted"/>
<dbReference type="EMBL" id="MEVH01000026">
    <property type="protein sequence ID" value="OGC51290.1"/>
    <property type="molecule type" value="Genomic_DNA"/>
</dbReference>
<evidence type="ECO:0000256" key="6">
    <source>
        <dbReference type="SAM" id="Phobius"/>
    </source>
</evidence>
<evidence type="ECO:0000256" key="4">
    <source>
        <dbReference type="ARBA" id="ARBA00022989"/>
    </source>
</evidence>
<dbReference type="SUPFAM" id="SSF54523">
    <property type="entry name" value="Pili subunits"/>
    <property type="match status" value="1"/>
</dbReference>
<feature type="transmembrane region" description="Helical" evidence="6">
    <location>
        <begin position="12"/>
        <end position="32"/>
    </location>
</feature>
<dbReference type="PANTHER" id="PTHR30093">
    <property type="entry name" value="GENERAL SECRETION PATHWAY PROTEIN G"/>
    <property type="match status" value="1"/>
</dbReference>
<keyword evidence="3 6" id="KW-0812">Transmembrane</keyword>
<dbReference type="InterPro" id="IPR012902">
    <property type="entry name" value="N_methyl_site"/>
</dbReference>
<evidence type="ECO:0000256" key="5">
    <source>
        <dbReference type="ARBA" id="ARBA00023136"/>
    </source>
</evidence>
<dbReference type="Gene3D" id="3.30.700.10">
    <property type="entry name" value="Glycoprotein, Type 4 Pilin"/>
    <property type="match status" value="1"/>
</dbReference>
<evidence type="ECO:0000256" key="1">
    <source>
        <dbReference type="ARBA" id="ARBA00004167"/>
    </source>
</evidence>
<dbReference type="Pfam" id="PF07963">
    <property type="entry name" value="N_methyl"/>
    <property type="match status" value="1"/>
</dbReference>
<comment type="caution">
    <text evidence="7">The sequence shown here is derived from an EMBL/GenBank/DDBJ whole genome shotgun (WGS) entry which is preliminary data.</text>
</comment>